<evidence type="ECO:0000313" key="2">
    <source>
        <dbReference type="EnsemblPlants" id="TuG1812G0500005289.01.T01.cds241980"/>
    </source>
</evidence>
<feature type="region of interest" description="Disordered" evidence="1">
    <location>
        <begin position="1"/>
        <end position="20"/>
    </location>
</feature>
<dbReference type="AlphaFoldDB" id="A0A8R7URA3"/>
<sequence length="107" mass="11902">MTSQLGWPASALSTTDDQGNQATTAMEVVDDTLVQTAAFMPRTQLRFLISCWYTGMRDGKSTAAPVKGLSTRTAVVRLCSRMTRPSVKPMILWRRSSGRRTRRHLAV</sequence>
<accession>A0A8R7URA3</accession>
<evidence type="ECO:0000256" key="1">
    <source>
        <dbReference type="SAM" id="MobiDB-lite"/>
    </source>
</evidence>
<keyword evidence="3" id="KW-1185">Reference proteome</keyword>
<reference evidence="3" key="1">
    <citation type="journal article" date="2013" name="Nature">
        <title>Draft genome of the wheat A-genome progenitor Triticum urartu.</title>
        <authorList>
            <person name="Ling H.Q."/>
            <person name="Zhao S."/>
            <person name="Liu D."/>
            <person name="Wang J."/>
            <person name="Sun H."/>
            <person name="Zhang C."/>
            <person name="Fan H."/>
            <person name="Li D."/>
            <person name="Dong L."/>
            <person name="Tao Y."/>
            <person name="Gao C."/>
            <person name="Wu H."/>
            <person name="Li Y."/>
            <person name="Cui Y."/>
            <person name="Guo X."/>
            <person name="Zheng S."/>
            <person name="Wang B."/>
            <person name="Yu K."/>
            <person name="Liang Q."/>
            <person name="Yang W."/>
            <person name="Lou X."/>
            <person name="Chen J."/>
            <person name="Feng M."/>
            <person name="Jian J."/>
            <person name="Zhang X."/>
            <person name="Luo G."/>
            <person name="Jiang Y."/>
            <person name="Liu J."/>
            <person name="Wang Z."/>
            <person name="Sha Y."/>
            <person name="Zhang B."/>
            <person name="Wu H."/>
            <person name="Tang D."/>
            <person name="Shen Q."/>
            <person name="Xue P."/>
            <person name="Zou S."/>
            <person name="Wang X."/>
            <person name="Liu X."/>
            <person name="Wang F."/>
            <person name="Yang Y."/>
            <person name="An X."/>
            <person name="Dong Z."/>
            <person name="Zhang K."/>
            <person name="Zhang X."/>
            <person name="Luo M.C."/>
            <person name="Dvorak J."/>
            <person name="Tong Y."/>
            <person name="Wang J."/>
            <person name="Yang H."/>
            <person name="Li Z."/>
            <person name="Wang D."/>
            <person name="Zhang A."/>
            <person name="Wang J."/>
        </authorList>
    </citation>
    <scope>NUCLEOTIDE SEQUENCE</scope>
    <source>
        <strain evidence="3">cv. G1812</strain>
    </source>
</reference>
<dbReference type="Gramene" id="TuG1812G0500005289.01.T01">
    <property type="protein sequence ID" value="TuG1812G0500005289.01.T01.cds241980"/>
    <property type="gene ID" value="TuG1812G0500005289.01"/>
</dbReference>
<proteinExistence type="predicted"/>
<dbReference type="Proteomes" id="UP000015106">
    <property type="component" value="Chromosome 5"/>
</dbReference>
<reference evidence="2" key="2">
    <citation type="submission" date="2018-03" db="EMBL/GenBank/DDBJ databases">
        <title>The Triticum urartu genome reveals the dynamic nature of wheat genome evolution.</title>
        <authorList>
            <person name="Ling H."/>
            <person name="Ma B."/>
            <person name="Shi X."/>
            <person name="Liu H."/>
            <person name="Dong L."/>
            <person name="Sun H."/>
            <person name="Cao Y."/>
            <person name="Gao Q."/>
            <person name="Zheng S."/>
            <person name="Li Y."/>
            <person name="Yu Y."/>
            <person name="Du H."/>
            <person name="Qi M."/>
            <person name="Li Y."/>
            <person name="Yu H."/>
            <person name="Cui Y."/>
            <person name="Wang N."/>
            <person name="Chen C."/>
            <person name="Wu H."/>
            <person name="Zhao Y."/>
            <person name="Zhang J."/>
            <person name="Li Y."/>
            <person name="Zhou W."/>
            <person name="Zhang B."/>
            <person name="Hu W."/>
            <person name="Eijk M."/>
            <person name="Tang J."/>
            <person name="Witsenboer H."/>
            <person name="Zhao S."/>
            <person name="Li Z."/>
            <person name="Zhang A."/>
            <person name="Wang D."/>
            <person name="Liang C."/>
        </authorList>
    </citation>
    <scope>NUCLEOTIDE SEQUENCE [LARGE SCALE GENOMIC DNA]</scope>
    <source>
        <strain evidence="2">cv. G1812</strain>
    </source>
</reference>
<organism evidence="2 3">
    <name type="scientific">Triticum urartu</name>
    <name type="common">Red wild einkorn</name>
    <name type="synonym">Crithodium urartu</name>
    <dbReference type="NCBI Taxonomy" id="4572"/>
    <lineage>
        <taxon>Eukaryota</taxon>
        <taxon>Viridiplantae</taxon>
        <taxon>Streptophyta</taxon>
        <taxon>Embryophyta</taxon>
        <taxon>Tracheophyta</taxon>
        <taxon>Spermatophyta</taxon>
        <taxon>Magnoliopsida</taxon>
        <taxon>Liliopsida</taxon>
        <taxon>Poales</taxon>
        <taxon>Poaceae</taxon>
        <taxon>BOP clade</taxon>
        <taxon>Pooideae</taxon>
        <taxon>Triticodae</taxon>
        <taxon>Triticeae</taxon>
        <taxon>Triticinae</taxon>
        <taxon>Triticum</taxon>
    </lineage>
</organism>
<name>A0A8R7URA3_TRIUA</name>
<protein>
    <submittedName>
        <fullName evidence="2">Uncharacterized protein</fullName>
    </submittedName>
</protein>
<dbReference type="EnsemblPlants" id="TuG1812G0500005289.01.T01">
    <property type="protein sequence ID" value="TuG1812G0500005289.01.T01.cds241980"/>
    <property type="gene ID" value="TuG1812G0500005289.01"/>
</dbReference>
<evidence type="ECO:0000313" key="3">
    <source>
        <dbReference type="Proteomes" id="UP000015106"/>
    </source>
</evidence>
<reference evidence="2" key="3">
    <citation type="submission" date="2022-06" db="UniProtKB">
        <authorList>
            <consortium name="EnsemblPlants"/>
        </authorList>
    </citation>
    <scope>IDENTIFICATION</scope>
</reference>